<dbReference type="InterPro" id="IPR042086">
    <property type="entry name" value="MeTrfase_capping"/>
</dbReference>
<evidence type="ECO:0000256" key="1">
    <source>
        <dbReference type="ARBA" id="ARBA00022723"/>
    </source>
</evidence>
<keyword evidence="1" id="KW-0479">Metal-binding</keyword>
<dbReference type="FunFam" id="3.40.50.150:FF:000530">
    <property type="entry name" value="Os11g0256900 protein"/>
    <property type="match status" value="1"/>
</dbReference>
<reference evidence="3" key="2">
    <citation type="submission" date="2013-04" db="UniProtKB">
        <authorList>
            <consortium name="EnsemblPlants"/>
        </authorList>
    </citation>
    <scope>IDENTIFICATION</scope>
</reference>
<dbReference type="Gene3D" id="3.40.50.150">
    <property type="entry name" value="Vaccinia Virus protein VP39"/>
    <property type="match status" value="1"/>
</dbReference>
<dbReference type="SUPFAM" id="SSF53335">
    <property type="entry name" value="S-adenosyl-L-methionine-dependent methyltransferases"/>
    <property type="match status" value="1"/>
</dbReference>
<proteinExistence type="predicted"/>
<evidence type="ECO:0008006" key="5">
    <source>
        <dbReference type="Google" id="ProtNLM"/>
    </source>
</evidence>
<accession>J3N7B3</accession>
<dbReference type="Pfam" id="PF03492">
    <property type="entry name" value="Methyltransf_7"/>
    <property type="match status" value="1"/>
</dbReference>
<keyword evidence="4" id="KW-1185">Reference proteome</keyword>
<dbReference type="AlphaFoldDB" id="J3N7B3"/>
<dbReference type="GO" id="GO:0008168">
    <property type="term" value="F:methyltransferase activity"/>
    <property type="evidence" value="ECO:0007669"/>
    <property type="project" value="InterPro"/>
</dbReference>
<dbReference type="InterPro" id="IPR029063">
    <property type="entry name" value="SAM-dependent_MTases_sf"/>
</dbReference>
<dbReference type="EnsemblPlants" id="OB11G16990.1">
    <property type="protein sequence ID" value="OB11G16990.1"/>
    <property type="gene ID" value="OB11G16990"/>
</dbReference>
<dbReference type="OMA" id="HEAIGHN"/>
<evidence type="ECO:0000313" key="4">
    <source>
        <dbReference type="Proteomes" id="UP000006038"/>
    </source>
</evidence>
<reference evidence="3" key="1">
    <citation type="journal article" date="2013" name="Nat. Commun.">
        <title>Whole-genome sequencing of Oryza brachyantha reveals mechanisms underlying Oryza genome evolution.</title>
        <authorList>
            <person name="Chen J."/>
            <person name="Huang Q."/>
            <person name="Gao D."/>
            <person name="Wang J."/>
            <person name="Lang Y."/>
            <person name="Liu T."/>
            <person name="Li B."/>
            <person name="Bai Z."/>
            <person name="Luis Goicoechea J."/>
            <person name="Liang C."/>
            <person name="Chen C."/>
            <person name="Zhang W."/>
            <person name="Sun S."/>
            <person name="Liao Y."/>
            <person name="Zhang X."/>
            <person name="Yang L."/>
            <person name="Song C."/>
            <person name="Wang M."/>
            <person name="Shi J."/>
            <person name="Liu G."/>
            <person name="Liu J."/>
            <person name="Zhou H."/>
            <person name="Zhou W."/>
            <person name="Yu Q."/>
            <person name="An N."/>
            <person name="Chen Y."/>
            <person name="Cai Q."/>
            <person name="Wang B."/>
            <person name="Liu B."/>
            <person name="Min J."/>
            <person name="Huang Y."/>
            <person name="Wu H."/>
            <person name="Li Z."/>
            <person name="Zhang Y."/>
            <person name="Yin Y."/>
            <person name="Song W."/>
            <person name="Jiang J."/>
            <person name="Jackson S.A."/>
            <person name="Wing R.A."/>
            <person name="Wang J."/>
            <person name="Chen M."/>
        </authorList>
    </citation>
    <scope>NUCLEOTIDE SEQUENCE [LARGE SCALE GENOMIC DNA]</scope>
    <source>
        <strain evidence="3">cv. IRGC 101232</strain>
    </source>
</reference>
<name>J3N7B3_ORYBR</name>
<dbReference type="GO" id="GO:0046872">
    <property type="term" value="F:metal ion binding"/>
    <property type="evidence" value="ECO:0007669"/>
    <property type="project" value="UniProtKB-KW"/>
</dbReference>
<protein>
    <recommendedName>
        <fullName evidence="5">Jasmonate O-methyltransferase</fullName>
    </recommendedName>
</protein>
<dbReference type="eggNOG" id="ENOG502QQVK">
    <property type="taxonomic scope" value="Eukaryota"/>
</dbReference>
<dbReference type="PANTHER" id="PTHR31009">
    <property type="entry name" value="S-ADENOSYL-L-METHIONINE:CARBOXYL METHYLTRANSFERASE FAMILY PROTEIN"/>
    <property type="match status" value="1"/>
</dbReference>
<dbReference type="Proteomes" id="UP000006038">
    <property type="component" value="Chromosome 11"/>
</dbReference>
<dbReference type="InterPro" id="IPR005299">
    <property type="entry name" value="MeTrfase_7"/>
</dbReference>
<sequence length="445" mass="49844">MQQTPHPHNHIELSIYISHAWSVHAQRHTTILSNKVLRVEQFRNRVIDLAKPSQAFLDMKMERDLHTIKGDGDSSYTKNSSIQRKAILATEPMVEKAIRGLRTDLQPRSMVVADLGCSSGANTLLFVSKVIATISEDSPTDSNIRECPMELQFFLNDLPSNDFNHTFQSLEQFKQLTAQDYARRGLQPPPHYFAAVAGSFYTELFPCSSVHLFHSSFSLMWLSQVPEHLHSNMNKGNIHIGVTTSPLAAKLYLDEFEKGFSHFLQLRCRELVPGGRMVLTILGRKNDDMIFGGGTLSSTLELLSQAMRTLIEEGRVEEEKLDTFNLPIYSPSPDELKRLVEQSHLLDIMDTQVFDLPYDPMDQNYSKPDQEGAAAADDAHEAIGRKIAAGLRAVTEPLLACHFGESIIDELFAVFACNMTRQLESGGEGRAVTVISMLLQAKVLQ</sequence>
<dbReference type="Gramene" id="OB11G16990.1">
    <property type="protein sequence ID" value="OB11G16990.1"/>
    <property type="gene ID" value="OB11G16990"/>
</dbReference>
<dbReference type="Gene3D" id="1.10.1200.270">
    <property type="entry name" value="Methyltransferase, alpha-helical capping domain"/>
    <property type="match status" value="1"/>
</dbReference>
<evidence type="ECO:0000256" key="2">
    <source>
        <dbReference type="ARBA" id="ARBA00022842"/>
    </source>
</evidence>
<dbReference type="HOGENOM" id="CLU_019628_2_1_1"/>
<organism evidence="3">
    <name type="scientific">Oryza brachyantha</name>
    <name type="common">malo sina</name>
    <dbReference type="NCBI Taxonomy" id="4533"/>
    <lineage>
        <taxon>Eukaryota</taxon>
        <taxon>Viridiplantae</taxon>
        <taxon>Streptophyta</taxon>
        <taxon>Embryophyta</taxon>
        <taxon>Tracheophyta</taxon>
        <taxon>Spermatophyta</taxon>
        <taxon>Magnoliopsida</taxon>
        <taxon>Liliopsida</taxon>
        <taxon>Poales</taxon>
        <taxon>Poaceae</taxon>
        <taxon>BOP clade</taxon>
        <taxon>Oryzoideae</taxon>
        <taxon>Oryzeae</taxon>
        <taxon>Oryzinae</taxon>
        <taxon>Oryza</taxon>
    </lineage>
</organism>
<evidence type="ECO:0000313" key="3">
    <source>
        <dbReference type="EnsemblPlants" id="OB11G16990.1"/>
    </source>
</evidence>
<keyword evidence="2" id="KW-0460">Magnesium</keyword>